<evidence type="ECO:0000313" key="1">
    <source>
        <dbReference type="EnsemblMetazoa" id="MDOA016171-PA"/>
    </source>
</evidence>
<dbReference type="EnsemblMetazoa" id="MDOA016171-RA">
    <property type="protein sequence ID" value="MDOA016171-PA"/>
    <property type="gene ID" value="MDOA016171"/>
</dbReference>
<organism evidence="1">
    <name type="scientific">Musca domestica</name>
    <name type="common">House fly</name>
    <dbReference type="NCBI Taxonomy" id="7370"/>
    <lineage>
        <taxon>Eukaryota</taxon>
        <taxon>Metazoa</taxon>
        <taxon>Ecdysozoa</taxon>
        <taxon>Arthropoda</taxon>
        <taxon>Hexapoda</taxon>
        <taxon>Insecta</taxon>
        <taxon>Pterygota</taxon>
        <taxon>Neoptera</taxon>
        <taxon>Endopterygota</taxon>
        <taxon>Diptera</taxon>
        <taxon>Brachycera</taxon>
        <taxon>Muscomorpha</taxon>
        <taxon>Muscoidea</taxon>
        <taxon>Muscidae</taxon>
        <taxon>Musca</taxon>
    </lineage>
</organism>
<proteinExistence type="predicted"/>
<reference evidence="1" key="1">
    <citation type="submission" date="2020-05" db="UniProtKB">
        <authorList>
            <consortium name="EnsemblMetazoa"/>
        </authorList>
    </citation>
    <scope>IDENTIFICATION</scope>
    <source>
        <strain evidence="1">Aabys</strain>
    </source>
</reference>
<sequence length="98" mass="11340">MDSLIREPILGNSFRFLQFIFHIPHNTISTTIPEVCDAIYKVLQPDYLKVPSTEKEWQAVSEKFYEKWNFPNCIGCIDGKHVVMTAPSHSGSIDYNYK</sequence>
<dbReference type="STRING" id="7370.A0A1I8NJI8"/>
<dbReference type="VEuPathDB" id="VectorBase:MDOA016171"/>
<accession>A0A1I8NJI8</accession>
<dbReference type="AlphaFoldDB" id="A0A1I8NJI8"/>
<protein>
    <submittedName>
        <fullName evidence="1">Uncharacterized protein</fullName>
    </submittedName>
</protein>
<name>A0A1I8NJI8_MUSDO</name>